<sequence length="292" mass="33994">MSAEKRKRSPNWLSSEKNLLLELVEKHFRVIENKKTDGVTMKQKLSEWQIISHEYNSQTTHCSRTAENLKNEWEYMKKKAKKEESYKRMHRIQTGGGPANPKKEDPLDSKILSLIKTSAVGLFNRFDSDSVAPESLESHNFSEVQVILSEEPELCSKDLETDTDEIQKTGIDLNEVEMQDWSDYTPKMLRTPVATPLQYDTNEQEGKLKKSWSSRRRPTYVASTSSLQKLHEKKIEAIDLQKSVAEKESLHLNAVNDLDLQIKREQLKQEKLKTRILLLDLRLKKKQLRKDQ</sequence>
<keyword evidence="9" id="KW-1185">Reference proteome</keyword>
<evidence type="ECO:0000259" key="7">
    <source>
        <dbReference type="PROSITE" id="PS50090"/>
    </source>
</evidence>
<evidence type="ECO:0000256" key="1">
    <source>
        <dbReference type="ARBA" id="ARBA00011764"/>
    </source>
</evidence>
<evidence type="ECO:0000256" key="2">
    <source>
        <dbReference type="ARBA" id="ARBA00016807"/>
    </source>
</evidence>
<keyword evidence="4" id="KW-0804">Transcription</keyword>
<dbReference type="AlphaFoldDB" id="A0AAV1M141"/>
<dbReference type="InterPro" id="IPR028002">
    <property type="entry name" value="Myb_DNA-bind_5"/>
</dbReference>
<comment type="subunit">
    <text evidence="1">Self-associates forming complexes of several hundred monomers.</text>
</comment>
<comment type="function">
    <text evidence="5">Involved in transvection phenomena (= synapsis-dependent gene expression), where the synaptic pairing of chromosomes carrying genes with which zeste interacts influences the expression of these genes. Zeste binds to DNA and stimulates transcription from a nearby promoter.</text>
</comment>
<dbReference type="PANTHER" id="PTHR21411">
    <property type="entry name" value="APONTIC"/>
    <property type="match status" value="1"/>
</dbReference>
<evidence type="ECO:0000256" key="3">
    <source>
        <dbReference type="ARBA" id="ARBA00023015"/>
    </source>
</evidence>
<name>A0AAV1M141_9NEOP</name>
<evidence type="ECO:0000256" key="4">
    <source>
        <dbReference type="ARBA" id="ARBA00023163"/>
    </source>
</evidence>
<gene>
    <name evidence="8" type="ORF">PARMNEM_LOCUS18882</name>
</gene>
<accession>A0AAV1M141</accession>
<dbReference type="EMBL" id="CAVLGL010000115">
    <property type="protein sequence ID" value="CAK1600079.1"/>
    <property type="molecule type" value="Genomic_DNA"/>
</dbReference>
<protein>
    <recommendedName>
        <fullName evidence="2">Regulatory protein zeste</fullName>
    </recommendedName>
</protein>
<proteinExistence type="predicted"/>
<keyword evidence="3" id="KW-0805">Transcription regulation</keyword>
<feature type="region of interest" description="Disordered" evidence="6">
    <location>
        <begin position="195"/>
        <end position="214"/>
    </location>
</feature>
<evidence type="ECO:0000256" key="6">
    <source>
        <dbReference type="SAM" id="MobiDB-lite"/>
    </source>
</evidence>
<dbReference type="Pfam" id="PF13873">
    <property type="entry name" value="Myb_DNA-bind_5"/>
    <property type="match status" value="1"/>
</dbReference>
<dbReference type="InterPro" id="IPR001005">
    <property type="entry name" value="SANT/Myb"/>
</dbReference>
<dbReference type="PROSITE" id="PS50090">
    <property type="entry name" value="MYB_LIKE"/>
    <property type="match status" value="1"/>
</dbReference>
<reference evidence="8 9" key="1">
    <citation type="submission" date="2023-11" db="EMBL/GenBank/DDBJ databases">
        <authorList>
            <person name="Hedman E."/>
            <person name="Englund M."/>
            <person name="Stromberg M."/>
            <person name="Nyberg Akerstrom W."/>
            <person name="Nylinder S."/>
            <person name="Jareborg N."/>
            <person name="Kallberg Y."/>
            <person name="Kronander E."/>
        </authorList>
    </citation>
    <scope>NUCLEOTIDE SEQUENCE [LARGE SCALE GENOMIC DNA]</scope>
</reference>
<comment type="caution">
    <text evidence="8">The sequence shown here is derived from an EMBL/GenBank/DDBJ whole genome shotgun (WGS) entry which is preliminary data.</text>
</comment>
<evidence type="ECO:0000313" key="8">
    <source>
        <dbReference type="EMBL" id="CAK1600079.1"/>
    </source>
</evidence>
<feature type="domain" description="Myb-like" evidence="7">
    <location>
        <begin position="4"/>
        <end position="77"/>
    </location>
</feature>
<evidence type="ECO:0000256" key="5">
    <source>
        <dbReference type="ARBA" id="ARBA00025466"/>
    </source>
</evidence>
<dbReference type="PANTHER" id="PTHR21411:SF0">
    <property type="entry name" value="REGULATORY PROTEIN ZESTE"/>
    <property type="match status" value="1"/>
</dbReference>
<dbReference type="Proteomes" id="UP001314205">
    <property type="component" value="Unassembled WGS sequence"/>
</dbReference>
<evidence type="ECO:0000313" key="9">
    <source>
        <dbReference type="Proteomes" id="UP001314205"/>
    </source>
</evidence>
<organism evidence="8 9">
    <name type="scientific">Parnassius mnemosyne</name>
    <name type="common">clouded apollo</name>
    <dbReference type="NCBI Taxonomy" id="213953"/>
    <lineage>
        <taxon>Eukaryota</taxon>
        <taxon>Metazoa</taxon>
        <taxon>Ecdysozoa</taxon>
        <taxon>Arthropoda</taxon>
        <taxon>Hexapoda</taxon>
        <taxon>Insecta</taxon>
        <taxon>Pterygota</taxon>
        <taxon>Neoptera</taxon>
        <taxon>Endopterygota</taxon>
        <taxon>Lepidoptera</taxon>
        <taxon>Glossata</taxon>
        <taxon>Ditrysia</taxon>
        <taxon>Papilionoidea</taxon>
        <taxon>Papilionidae</taxon>
        <taxon>Parnassiinae</taxon>
        <taxon>Parnassini</taxon>
        <taxon>Parnassius</taxon>
        <taxon>Driopa</taxon>
    </lineage>
</organism>